<feature type="transmembrane region" description="Helical" evidence="6">
    <location>
        <begin position="227"/>
        <end position="247"/>
    </location>
</feature>
<dbReference type="OrthoDB" id="9775950at2"/>
<comment type="subcellular location">
    <subcellularLocation>
        <location evidence="1">Cell membrane</location>
        <topology evidence="1">Multi-pass membrane protein</topology>
    </subcellularLocation>
</comment>
<organism evidence="7 8">
    <name type="scientific">Hathewaya histolytica</name>
    <name type="common">Clostridium histolyticum</name>
    <dbReference type="NCBI Taxonomy" id="1498"/>
    <lineage>
        <taxon>Bacteria</taxon>
        <taxon>Bacillati</taxon>
        <taxon>Bacillota</taxon>
        <taxon>Clostridia</taxon>
        <taxon>Eubacteriales</taxon>
        <taxon>Clostridiaceae</taxon>
        <taxon>Hathewaya</taxon>
    </lineage>
</organism>
<feature type="transmembrane region" description="Helical" evidence="6">
    <location>
        <begin position="411"/>
        <end position="430"/>
    </location>
</feature>
<feature type="transmembrane region" description="Helical" evidence="6">
    <location>
        <begin position="450"/>
        <end position="467"/>
    </location>
</feature>
<accession>A0A4U9RUB4</accession>
<evidence type="ECO:0000256" key="3">
    <source>
        <dbReference type="ARBA" id="ARBA00022692"/>
    </source>
</evidence>
<keyword evidence="4 6" id="KW-1133">Transmembrane helix</keyword>
<keyword evidence="8" id="KW-1185">Reference proteome</keyword>
<feature type="transmembrane region" description="Helical" evidence="6">
    <location>
        <begin position="185"/>
        <end position="206"/>
    </location>
</feature>
<evidence type="ECO:0000313" key="7">
    <source>
        <dbReference type="EMBL" id="VTQ95408.1"/>
    </source>
</evidence>
<evidence type="ECO:0000256" key="2">
    <source>
        <dbReference type="ARBA" id="ARBA00022475"/>
    </source>
</evidence>
<keyword evidence="5 6" id="KW-0472">Membrane</keyword>
<sequence>MKRQTLIKSTLILGAAGIFARFLGLFFRIPMQILLGDEGMGYYQMSYPLYLTFIAVSSGIPIAVSKIISEMNAKNDGNGILRVIRSTFLIMIPTALAFSFILIFFSDNIITSLRWDRKSYYALIATSLAPVFVITMGILRGFFQGLHNMNPTAISQVIEQIGRVVGGVGLAYMLFPLGIEYAAGGAALGALIGSLLGFIYLVIKFLSVLRYIPKKKSDIKRPIVGDILRNAIPFSFGAVVGTIMGLVDSIVVPRGLLRAGFSSKDAAILYGQLTGKAATLSHVPLALSVALCTSIVPIVAEAYVKNRKVELQNKVEGVIKLSSVISMPSAMGLYFLSYPVMSLVFRGDFGGYTILKYMAISLPFIVLSQCSTTLLQAMNNFYAPVKNLAIGCILKIILTYILVPIPNINIYGAVIGSTIGYITSSILNMILIKRKLLMPINMLDSIIKPIIASLIMSISVILGYKYMYTHTLSNDLACLSAIVIGVITYLLAVIILKIFSYKEVKGKFNVS</sequence>
<dbReference type="PIRSF" id="PIRSF038958">
    <property type="entry name" value="PG_synth_SpoVB"/>
    <property type="match status" value="1"/>
</dbReference>
<dbReference type="InterPro" id="IPR002797">
    <property type="entry name" value="Polysacc_synth"/>
</dbReference>
<dbReference type="EMBL" id="LR590481">
    <property type="protein sequence ID" value="VTQ95408.1"/>
    <property type="molecule type" value="Genomic_DNA"/>
</dbReference>
<gene>
    <name evidence="7" type="primary">ytgP_3</name>
    <name evidence="7" type="ORF">NCTC503_02517</name>
</gene>
<dbReference type="GO" id="GO:0005886">
    <property type="term" value="C:plasma membrane"/>
    <property type="evidence" value="ECO:0007669"/>
    <property type="project" value="UniProtKB-SubCell"/>
</dbReference>
<dbReference type="PANTHER" id="PTHR30250:SF21">
    <property type="entry name" value="LIPID II FLIPPASE MURJ"/>
    <property type="match status" value="1"/>
</dbReference>
<dbReference type="AlphaFoldDB" id="A0A4U9RUB4"/>
<dbReference type="KEGG" id="hhw:NCTC503_02517"/>
<evidence type="ECO:0000256" key="4">
    <source>
        <dbReference type="ARBA" id="ARBA00022989"/>
    </source>
</evidence>
<evidence type="ECO:0000256" key="1">
    <source>
        <dbReference type="ARBA" id="ARBA00004651"/>
    </source>
</evidence>
<reference evidence="7 8" key="1">
    <citation type="submission" date="2019-05" db="EMBL/GenBank/DDBJ databases">
        <authorList>
            <consortium name="Pathogen Informatics"/>
        </authorList>
    </citation>
    <scope>NUCLEOTIDE SEQUENCE [LARGE SCALE GENOMIC DNA]</scope>
    <source>
        <strain evidence="7 8">NCTC503</strain>
    </source>
</reference>
<feature type="transmembrane region" description="Helical" evidence="6">
    <location>
        <begin position="88"/>
        <end position="105"/>
    </location>
</feature>
<feature type="transmembrane region" description="Helical" evidence="6">
    <location>
        <begin position="479"/>
        <end position="499"/>
    </location>
</feature>
<feature type="transmembrane region" description="Helical" evidence="6">
    <location>
        <begin position="160"/>
        <end position="179"/>
    </location>
</feature>
<keyword evidence="3 6" id="KW-0812">Transmembrane</keyword>
<dbReference type="Proteomes" id="UP000308489">
    <property type="component" value="Chromosome 1"/>
</dbReference>
<feature type="transmembrane region" description="Helical" evidence="6">
    <location>
        <begin position="283"/>
        <end position="304"/>
    </location>
</feature>
<evidence type="ECO:0000313" key="8">
    <source>
        <dbReference type="Proteomes" id="UP000308489"/>
    </source>
</evidence>
<dbReference type="CDD" id="cd13124">
    <property type="entry name" value="MATE_SpoVB_like"/>
    <property type="match status" value="1"/>
</dbReference>
<feature type="transmembrane region" description="Helical" evidence="6">
    <location>
        <begin position="357"/>
        <end position="375"/>
    </location>
</feature>
<dbReference type="PANTHER" id="PTHR30250">
    <property type="entry name" value="PST FAMILY PREDICTED COLANIC ACID TRANSPORTER"/>
    <property type="match status" value="1"/>
</dbReference>
<dbReference type="Pfam" id="PF01943">
    <property type="entry name" value="Polysacc_synt"/>
    <property type="match status" value="1"/>
</dbReference>
<keyword evidence="2" id="KW-1003">Cell membrane</keyword>
<dbReference type="InterPro" id="IPR024923">
    <property type="entry name" value="PG_synth_SpoVB"/>
</dbReference>
<feature type="transmembrane region" description="Helical" evidence="6">
    <location>
        <begin position="387"/>
        <end position="405"/>
    </location>
</feature>
<feature type="transmembrane region" description="Helical" evidence="6">
    <location>
        <begin position="324"/>
        <end position="345"/>
    </location>
</feature>
<protein>
    <submittedName>
        <fullName evidence="7">Stage V sporulation protein B</fullName>
    </submittedName>
</protein>
<proteinExistence type="predicted"/>
<feature type="transmembrane region" description="Helical" evidence="6">
    <location>
        <begin position="120"/>
        <end position="139"/>
    </location>
</feature>
<feature type="transmembrane region" description="Helical" evidence="6">
    <location>
        <begin position="47"/>
        <end position="68"/>
    </location>
</feature>
<evidence type="ECO:0000256" key="6">
    <source>
        <dbReference type="SAM" id="Phobius"/>
    </source>
</evidence>
<dbReference type="RefSeq" id="WP_138211018.1">
    <property type="nucleotide sequence ID" value="NZ_CBCRUQ010000006.1"/>
</dbReference>
<feature type="transmembrane region" description="Helical" evidence="6">
    <location>
        <begin position="12"/>
        <end position="35"/>
    </location>
</feature>
<evidence type="ECO:0000256" key="5">
    <source>
        <dbReference type="ARBA" id="ARBA00023136"/>
    </source>
</evidence>
<dbReference type="InterPro" id="IPR050833">
    <property type="entry name" value="Poly_Biosynth_Transport"/>
</dbReference>
<name>A0A4U9RUB4_HATHI</name>